<protein>
    <recommendedName>
        <fullName evidence="1">NadR/Ttd14 AAA domain-containing protein</fullName>
    </recommendedName>
</protein>
<dbReference type="InterPro" id="IPR027417">
    <property type="entry name" value="P-loop_NTPase"/>
</dbReference>
<dbReference type="InterPro" id="IPR038727">
    <property type="entry name" value="NadR/Ttd14_AAA_dom"/>
</dbReference>
<dbReference type="Gene3D" id="3.40.50.300">
    <property type="entry name" value="P-loop containing nucleotide triphosphate hydrolases"/>
    <property type="match status" value="1"/>
</dbReference>
<feature type="domain" description="NadR/Ttd14 AAA" evidence="1">
    <location>
        <begin position="5"/>
        <end position="149"/>
    </location>
</feature>
<name>A0ABP4XQM4_9MICO</name>
<dbReference type="EMBL" id="BAAAOB010000001">
    <property type="protein sequence ID" value="GAA1788525.1"/>
    <property type="molecule type" value="Genomic_DNA"/>
</dbReference>
<evidence type="ECO:0000259" key="1">
    <source>
        <dbReference type="Pfam" id="PF13521"/>
    </source>
</evidence>
<sequence length="178" mass="18710">MPGVRIVVSGTHASGKSTLISDFASAHPEYAVLGDPFDELLDEFEDAGPASFAAQLRVSASRLRHASGAKLIAERGPLDFVAYLLAWSELGRGGIGSEAVASAARIAADAMETVDLLILLPAAGICVPEDEDPELRAAMQDQLFELCDDPELVGAARVVELAGDPVTRLERLEELVAG</sequence>
<keyword evidence="3" id="KW-1185">Reference proteome</keyword>
<dbReference type="SUPFAM" id="SSF52540">
    <property type="entry name" value="P-loop containing nucleoside triphosphate hydrolases"/>
    <property type="match status" value="1"/>
</dbReference>
<gene>
    <name evidence="2" type="ORF">GCM10009768_16980</name>
</gene>
<organism evidence="2 3">
    <name type="scientific">Leucobacter iarius</name>
    <dbReference type="NCBI Taxonomy" id="333963"/>
    <lineage>
        <taxon>Bacteria</taxon>
        <taxon>Bacillati</taxon>
        <taxon>Actinomycetota</taxon>
        <taxon>Actinomycetes</taxon>
        <taxon>Micrococcales</taxon>
        <taxon>Microbacteriaceae</taxon>
        <taxon>Leucobacter</taxon>
    </lineage>
</organism>
<dbReference type="Proteomes" id="UP001500851">
    <property type="component" value="Unassembled WGS sequence"/>
</dbReference>
<comment type="caution">
    <text evidence="2">The sequence shown here is derived from an EMBL/GenBank/DDBJ whole genome shotgun (WGS) entry which is preliminary data.</text>
</comment>
<accession>A0ABP4XQM4</accession>
<evidence type="ECO:0000313" key="3">
    <source>
        <dbReference type="Proteomes" id="UP001500851"/>
    </source>
</evidence>
<proteinExistence type="predicted"/>
<reference evidence="3" key="1">
    <citation type="journal article" date="2019" name="Int. J. Syst. Evol. Microbiol.">
        <title>The Global Catalogue of Microorganisms (GCM) 10K type strain sequencing project: providing services to taxonomists for standard genome sequencing and annotation.</title>
        <authorList>
            <consortium name="The Broad Institute Genomics Platform"/>
            <consortium name="The Broad Institute Genome Sequencing Center for Infectious Disease"/>
            <person name="Wu L."/>
            <person name="Ma J."/>
        </authorList>
    </citation>
    <scope>NUCLEOTIDE SEQUENCE [LARGE SCALE GENOMIC DNA]</scope>
    <source>
        <strain evidence="3">JCM 14736</strain>
    </source>
</reference>
<evidence type="ECO:0000313" key="2">
    <source>
        <dbReference type="EMBL" id="GAA1788525.1"/>
    </source>
</evidence>
<dbReference type="Pfam" id="PF13521">
    <property type="entry name" value="AAA_28"/>
    <property type="match status" value="1"/>
</dbReference>